<feature type="transmembrane region" description="Helical" evidence="6">
    <location>
        <begin position="56"/>
        <end position="77"/>
    </location>
</feature>
<keyword evidence="8" id="KW-0436">Ligase</keyword>
<protein>
    <submittedName>
        <fullName evidence="8">Lipid A core - O-antigen ligase and related enzymes</fullName>
    </submittedName>
</protein>
<evidence type="ECO:0000256" key="4">
    <source>
        <dbReference type="ARBA" id="ARBA00023136"/>
    </source>
</evidence>
<evidence type="ECO:0000259" key="7">
    <source>
        <dbReference type="Pfam" id="PF04932"/>
    </source>
</evidence>
<evidence type="ECO:0000256" key="3">
    <source>
        <dbReference type="ARBA" id="ARBA00022989"/>
    </source>
</evidence>
<dbReference type="PANTHER" id="PTHR37422:SF13">
    <property type="entry name" value="LIPOPOLYSACCHARIDE BIOSYNTHESIS PROTEIN PA4999-RELATED"/>
    <property type="match status" value="1"/>
</dbReference>
<dbReference type="Pfam" id="PF04932">
    <property type="entry name" value="Wzy_C"/>
    <property type="match status" value="1"/>
</dbReference>
<feature type="transmembrane region" description="Helical" evidence="6">
    <location>
        <begin position="175"/>
        <end position="196"/>
    </location>
</feature>
<dbReference type="InterPro" id="IPR051533">
    <property type="entry name" value="WaaL-like"/>
</dbReference>
<dbReference type="GO" id="GO:0016874">
    <property type="term" value="F:ligase activity"/>
    <property type="evidence" value="ECO:0007669"/>
    <property type="project" value="UniProtKB-KW"/>
</dbReference>
<proteinExistence type="predicted"/>
<name>A0A380BRD5_SPHSI</name>
<organism evidence="8 9">
    <name type="scientific">Sphingobacterium spiritivorum</name>
    <name type="common">Flavobacterium spiritivorum</name>
    <dbReference type="NCBI Taxonomy" id="258"/>
    <lineage>
        <taxon>Bacteria</taxon>
        <taxon>Pseudomonadati</taxon>
        <taxon>Bacteroidota</taxon>
        <taxon>Sphingobacteriia</taxon>
        <taxon>Sphingobacteriales</taxon>
        <taxon>Sphingobacteriaceae</taxon>
        <taxon>Sphingobacterium</taxon>
    </lineage>
</organism>
<dbReference type="PROSITE" id="PS50005">
    <property type="entry name" value="TPR"/>
    <property type="match status" value="1"/>
</dbReference>
<evidence type="ECO:0000256" key="6">
    <source>
        <dbReference type="SAM" id="Phobius"/>
    </source>
</evidence>
<dbReference type="EMBL" id="UGYW01000002">
    <property type="protein sequence ID" value="SUJ04553.1"/>
    <property type="molecule type" value="Genomic_DNA"/>
</dbReference>
<dbReference type="AlphaFoldDB" id="A0A380BRD5"/>
<keyword evidence="5" id="KW-0802">TPR repeat</keyword>
<sequence>MDVLCFLYLIILPIIQYIFLDYISLLSLLSSLTFMMIYISCKIVFSQFESKQIIKCFLDSIIVLSILQLIIAFFQLFNYLPTYHHYSITGMFFNPAPFAILLAICVGCLLILALDYFKNVSIKKAVSISVLLILLLFILYNLDSRSSWIGIIICVGFIINYYVRAKTSPVQINRFIKIAVFISCSFLFIFLFQWLYTLRPESADGRILIWKTSWEIVKQNLFLGVGNGMFGANYSLFQGEYFLNNPDLPNEYKFLASDSVFAFNDFLQIFSEKGIFGIIFFSIIIYLYFKYYFNYSAETKNKWIRSDIILPCSMLIILSSGMTSYPLQTQPINTIFWGLVAIVSSKYSNKYLINLSRYPVLSLLTLVITILSIYCFTLSKAYSSWALSKKNGMTESEFLKYAGVLESNSEFLFEISKYYMDKTDYNKAVVYLTQATKNNFRKEYYYSLGNCYEKIGNYEKARYYYVVVERAIPHLLKPKYLRAITLYTENRLPEFKKLAADILESQPKIENTEIIKYKRHIKFLMSKIDNL</sequence>
<feature type="transmembrane region" description="Helical" evidence="6">
    <location>
        <begin position="6"/>
        <end position="35"/>
    </location>
</feature>
<dbReference type="SUPFAM" id="SSF48452">
    <property type="entry name" value="TPR-like"/>
    <property type="match status" value="1"/>
</dbReference>
<feature type="transmembrane region" description="Helical" evidence="6">
    <location>
        <begin position="360"/>
        <end position="379"/>
    </location>
</feature>
<dbReference type="PANTHER" id="PTHR37422">
    <property type="entry name" value="TEICHURONIC ACID BIOSYNTHESIS PROTEIN TUAE"/>
    <property type="match status" value="1"/>
</dbReference>
<feature type="transmembrane region" description="Helical" evidence="6">
    <location>
        <begin position="146"/>
        <end position="163"/>
    </location>
</feature>
<gene>
    <name evidence="8" type="ORF">NCTC11388_01392</name>
</gene>
<evidence type="ECO:0000313" key="9">
    <source>
        <dbReference type="Proteomes" id="UP000254893"/>
    </source>
</evidence>
<feature type="transmembrane region" description="Helical" evidence="6">
    <location>
        <begin position="124"/>
        <end position="140"/>
    </location>
</feature>
<evidence type="ECO:0000256" key="5">
    <source>
        <dbReference type="PROSITE-ProRule" id="PRU00339"/>
    </source>
</evidence>
<dbReference type="InterPro" id="IPR019734">
    <property type="entry name" value="TPR_rpt"/>
</dbReference>
<comment type="subcellular location">
    <subcellularLocation>
        <location evidence="1">Membrane</location>
        <topology evidence="1">Multi-pass membrane protein</topology>
    </subcellularLocation>
</comment>
<evidence type="ECO:0000313" key="8">
    <source>
        <dbReference type="EMBL" id="SUJ04553.1"/>
    </source>
</evidence>
<dbReference type="Gene3D" id="1.25.40.10">
    <property type="entry name" value="Tetratricopeptide repeat domain"/>
    <property type="match status" value="1"/>
</dbReference>
<dbReference type="InterPro" id="IPR011990">
    <property type="entry name" value="TPR-like_helical_dom_sf"/>
</dbReference>
<dbReference type="InterPro" id="IPR007016">
    <property type="entry name" value="O-antigen_ligase-rel_domated"/>
</dbReference>
<feature type="transmembrane region" description="Helical" evidence="6">
    <location>
        <begin position="305"/>
        <end position="325"/>
    </location>
</feature>
<evidence type="ECO:0000256" key="2">
    <source>
        <dbReference type="ARBA" id="ARBA00022692"/>
    </source>
</evidence>
<feature type="repeat" description="TPR" evidence="5">
    <location>
        <begin position="442"/>
        <end position="475"/>
    </location>
</feature>
<evidence type="ECO:0000256" key="1">
    <source>
        <dbReference type="ARBA" id="ARBA00004141"/>
    </source>
</evidence>
<feature type="transmembrane region" description="Helical" evidence="6">
    <location>
        <begin position="97"/>
        <end position="117"/>
    </location>
</feature>
<keyword evidence="4 6" id="KW-0472">Membrane</keyword>
<feature type="transmembrane region" description="Helical" evidence="6">
    <location>
        <begin position="274"/>
        <end position="293"/>
    </location>
</feature>
<dbReference type="Proteomes" id="UP000254893">
    <property type="component" value="Unassembled WGS sequence"/>
</dbReference>
<keyword evidence="2 6" id="KW-0812">Transmembrane</keyword>
<accession>A0A380BRD5</accession>
<reference evidence="8 9" key="1">
    <citation type="submission" date="2018-06" db="EMBL/GenBank/DDBJ databases">
        <authorList>
            <consortium name="Pathogen Informatics"/>
            <person name="Doyle S."/>
        </authorList>
    </citation>
    <scope>NUCLEOTIDE SEQUENCE [LARGE SCALE GENOMIC DNA]</scope>
    <source>
        <strain evidence="8 9">NCTC11388</strain>
    </source>
</reference>
<keyword evidence="3 6" id="KW-1133">Transmembrane helix</keyword>
<feature type="domain" description="O-antigen ligase-related" evidence="7">
    <location>
        <begin position="131"/>
        <end position="281"/>
    </location>
</feature>
<dbReference type="GO" id="GO:0016020">
    <property type="term" value="C:membrane"/>
    <property type="evidence" value="ECO:0007669"/>
    <property type="project" value="UniProtKB-SubCell"/>
</dbReference>